<dbReference type="Proteomes" id="UP000033423">
    <property type="component" value="Unassembled WGS sequence"/>
</dbReference>
<keyword evidence="2" id="KW-1185">Reference proteome</keyword>
<accession>A0A0F3GQ70</accession>
<sequence>MRHPGHEKVPLTPLFHTQLSCMKKTVSFQYIRIYVQECLILFSCKSFNLCNPSSDNPHVYLNMTLSK</sequence>
<evidence type="ECO:0000313" key="1">
    <source>
        <dbReference type="EMBL" id="KJU84051.1"/>
    </source>
</evidence>
<name>A0A0F3GQ70_9BACT</name>
<dbReference type="AlphaFoldDB" id="A0A0F3GQ70"/>
<protein>
    <submittedName>
        <fullName evidence="1">Uncharacterized protein</fullName>
    </submittedName>
</protein>
<gene>
    <name evidence="1" type="ORF">MBAV_003756</name>
</gene>
<reference evidence="1 2" key="1">
    <citation type="submission" date="2015-02" db="EMBL/GenBank/DDBJ databases">
        <title>Single-cell genomics of uncultivated deep-branching MTB reveals a conserved set of magnetosome genes.</title>
        <authorList>
            <person name="Kolinko S."/>
            <person name="Richter M."/>
            <person name="Glockner F.O."/>
            <person name="Brachmann A."/>
            <person name="Schuler D."/>
        </authorList>
    </citation>
    <scope>NUCLEOTIDE SEQUENCE [LARGE SCALE GENOMIC DNA]</scope>
    <source>
        <strain evidence="1">TM-1</strain>
    </source>
</reference>
<comment type="caution">
    <text evidence="1">The sequence shown here is derived from an EMBL/GenBank/DDBJ whole genome shotgun (WGS) entry which is preliminary data.</text>
</comment>
<organism evidence="1 2">
    <name type="scientific">Candidatus Magnetobacterium bavaricum</name>
    <dbReference type="NCBI Taxonomy" id="29290"/>
    <lineage>
        <taxon>Bacteria</taxon>
        <taxon>Pseudomonadati</taxon>
        <taxon>Nitrospirota</taxon>
        <taxon>Thermodesulfovibrionia</taxon>
        <taxon>Thermodesulfovibrionales</taxon>
        <taxon>Candidatus Magnetobacteriaceae</taxon>
        <taxon>Candidatus Magnetobacterium</taxon>
    </lineage>
</organism>
<evidence type="ECO:0000313" key="2">
    <source>
        <dbReference type="Proteomes" id="UP000033423"/>
    </source>
</evidence>
<dbReference type="EMBL" id="LACI01001636">
    <property type="protein sequence ID" value="KJU84051.1"/>
    <property type="molecule type" value="Genomic_DNA"/>
</dbReference>
<proteinExistence type="predicted"/>